<comment type="caution">
    <text evidence="2">The sequence shown here is derived from an EMBL/GenBank/DDBJ whole genome shotgun (WGS) entry which is preliminary data.</text>
</comment>
<name>A0A0R1UQA9_9LACO</name>
<dbReference type="Pfam" id="PF01551">
    <property type="entry name" value="Peptidase_M23"/>
    <property type="match status" value="1"/>
</dbReference>
<organism evidence="2 3">
    <name type="scientific">Limosilactobacillus equigenerosi DSM 18793 = JCM 14505</name>
    <dbReference type="NCBI Taxonomy" id="1423742"/>
    <lineage>
        <taxon>Bacteria</taxon>
        <taxon>Bacillati</taxon>
        <taxon>Bacillota</taxon>
        <taxon>Bacilli</taxon>
        <taxon>Lactobacillales</taxon>
        <taxon>Lactobacillaceae</taxon>
        <taxon>Limosilactobacillus</taxon>
    </lineage>
</organism>
<dbReference type="CDD" id="cd12797">
    <property type="entry name" value="M23_peptidase"/>
    <property type="match status" value="1"/>
</dbReference>
<accession>A0A0R1UQA9</accession>
<evidence type="ECO:0000259" key="1">
    <source>
        <dbReference type="Pfam" id="PF01551"/>
    </source>
</evidence>
<evidence type="ECO:0000313" key="3">
    <source>
        <dbReference type="Proteomes" id="UP000051084"/>
    </source>
</evidence>
<dbReference type="InterPro" id="IPR050570">
    <property type="entry name" value="Cell_wall_metabolism_enzyme"/>
</dbReference>
<dbReference type="SUPFAM" id="SSF51261">
    <property type="entry name" value="Duplicated hybrid motif"/>
    <property type="match status" value="1"/>
</dbReference>
<dbReference type="GO" id="GO:0004222">
    <property type="term" value="F:metalloendopeptidase activity"/>
    <property type="evidence" value="ECO:0007669"/>
    <property type="project" value="TreeGrafter"/>
</dbReference>
<gene>
    <name evidence="2" type="ORF">FC21_GL001534</name>
</gene>
<dbReference type="PATRIC" id="fig|1423742.4.peg.1588"/>
<sequence>MDVWVSPIAGANLNPNSFALAQRFGYDGGYRTNSFHDGLDFGSYDHPGSTVQSVHAGTVTQIGYIPGLEWYVTVDTGEYLVVYQEAFSSRSNINVTVGQKVEAGTKIGTRNTSHLHLGITQQKNFNVALASSFSNNGTWLNPLDFIK</sequence>
<keyword evidence="3" id="KW-1185">Reference proteome</keyword>
<dbReference type="Proteomes" id="UP000051084">
    <property type="component" value="Unassembled WGS sequence"/>
</dbReference>
<dbReference type="InterPro" id="IPR011055">
    <property type="entry name" value="Dup_hybrid_motif"/>
</dbReference>
<evidence type="ECO:0000313" key="2">
    <source>
        <dbReference type="EMBL" id="KRL93603.1"/>
    </source>
</evidence>
<proteinExistence type="predicted"/>
<feature type="domain" description="M23ase beta-sheet core" evidence="1">
    <location>
        <begin position="35"/>
        <end position="123"/>
    </location>
</feature>
<dbReference type="PANTHER" id="PTHR21666">
    <property type="entry name" value="PEPTIDASE-RELATED"/>
    <property type="match status" value="1"/>
</dbReference>
<dbReference type="Gene3D" id="2.70.70.10">
    <property type="entry name" value="Glucose Permease (Domain IIA)"/>
    <property type="match status" value="1"/>
</dbReference>
<dbReference type="AlphaFoldDB" id="A0A0R1UQA9"/>
<reference evidence="2 3" key="1">
    <citation type="journal article" date="2015" name="Genome Announc.">
        <title>Expanding the biotechnology potential of lactobacilli through comparative genomics of 213 strains and associated genera.</title>
        <authorList>
            <person name="Sun Z."/>
            <person name="Harris H.M."/>
            <person name="McCann A."/>
            <person name="Guo C."/>
            <person name="Argimon S."/>
            <person name="Zhang W."/>
            <person name="Yang X."/>
            <person name="Jeffery I.B."/>
            <person name="Cooney J.C."/>
            <person name="Kagawa T.F."/>
            <person name="Liu W."/>
            <person name="Song Y."/>
            <person name="Salvetti E."/>
            <person name="Wrobel A."/>
            <person name="Rasinkangas P."/>
            <person name="Parkhill J."/>
            <person name="Rea M.C."/>
            <person name="O'Sullivan O."/>
            <person name="Ritari J."/>
            <person name="Douillard F.P."/>
            <person name="Paul Ross R."/>
            <person name="Yang R."/>
            <person name="Briner A.E."/>
            <person name="Felis G.E."/>
            <person name="de Vos W.M."/>
            <person name="Barrangou R."/>
            <person name="Klaenhammer T.R."/>
            <person name="Caufield P.W."/>
            <person name="Cui Y."/>
            <person name="Zhang H."/>
            <person name="O'Toole P.W."/>
        </authorList>
    </citation>
    <scope>NUCLEOTIDE SEQUENCE [LARGE SCALE GENOMIC DNA]</scope>
    <source>
        <strain evidence="2 3">DSM 18793</strain>
    </source>
</reference>
<dbReference type="STRING" id="417373.GCA_001570685_01573"/>
<dbReference type="PANTHER" id="PTHR21666:SF270">
    <property type="entry name" value="MUREIN HYDROLASE ACTIVATOR ENVC"/>
    <property type="match status" value="1"/>
</dbReference>
<protein>
    <submittedName>
        <fullName evidence="2">Peptidase M23</fullName>
    </submittedName>
</protein>
<dbReference type="InterPro" id="IPR016047">
    <property type="entry name" value="M23ase_b-sheet_dom"/>
</dbReference>
<dbReference type="EMBL" id="AZGC01000042">
    <property type="protein sequence ID" value="KRL93603.1"/>
    <property type="molecule type" value="Genomic_DNA"/>
</dbReference>